<keyword evidence="22" id="KW-1185">Reference proteome</keyword>
<comment type="similarity">
    <text evidence="2">Belongs to the amino acid-polyamine-organocation (APC) superfamily.</text>
</comment>
<dbReference type="STRING" id="283909.R7V117"/>
<evidence type="ECO:0000313" key="22">
    <source>
        <dbReference type="Proteomes" id="UP000014760"/>
    </source>
</evidence>
<dbReference type="GO" id="GO:0016324">
    <property type="term" value="C:apical plasma membrane"/>
    <property type="evidence" value="ECO:0007669"/>
    <property type="project" value="UniProtKB-SubCell"/>
</dbReference>
<dbReference type="InterPro" id="IPR002293">
    <property type="entry name" value="AA/rel_permease1"/>
</dbReference>
<evidence type="ECO:0000256" key="6">
    <source>
        <dbReference type="ARBA" id="ARBA00022692"/>
    </source>
</evidence>
<dbReference type="InterPro" id="IPR050598">
    <property type="entry name" value="AminoAcid_Transporter"/>
</dbReference>
<accession>R7V117</accession>
<keyword evidence="8 19" id="KW-0472">Membrane</keyword>
<dbReference type="HOGENOM" id="CLU_007946_3_0_1"/>
<evidence type="ECO:0000256" key="16">
    <source>
        <dbReference type="ARBA" id="ARBA00079910"/>
    </source>
</evidence>
<evidence type="ECO:0000256" key="13">
    <source>
        <dbReference type="ARBA" id="ARBA00052179"/>
    </source>
</evidence>
<keyword evidence="4" id="KW-1003">Cell membrane</keyword>
<evidence type="ECO:0000256" key="1">
    <source>
        <dbReference type="ARBA" id="ARBA00004424"/>
    </source>
</evidence>
<comment type="catalytic activity">
    <reaction evidence="18">
        <text>L-phenylalanine(out) + L-arginine(in) = L-phenylalanine(in) + L-arginine(out)</text>
        <dbReference type="Rhea" id="RHEA:71067"/>
        <dbReference type="ChEBI" id="CHEBI:32682"/>
        <dbReference type="ChEBI" id="CHEBI:58095"/>
    </reaction>
    <physiologicalReaction direction="left-to-right" evidence="18">
        <dbReference type="Rhea" id="RHEA:71068"/>
    </physiologicalReaction>
</comment>
<evidence type="ECO:0000256" key="10">
    <source>
        <dbReference type="ARBA" id="ARBA00051323"/>
    </source>
</evidence>
<comment type="catalytic activity">
    <reaction evidence="11">
        <text>L-cystine(out) + L-arginine(in) = L-cystine(in) + L-arginine(out)</text>
        <dbReference type="Rhea" id="RHEA:71075"/>
        <dbReference type="ChEBI" id="CHEBI:32682"/>
        <dbReference type="ChEBI" id="CHEBI:35491"/>
    </reaction>
    <physiologicalReaction direction="left-to-right" evidence="11">
        <dbReference type="Rhea" id="RHEA:71076"/>
    </physiologicalReaction>
</comment>
<comment type="catalytic activity">
    <reaction evidence="10">
        <text>L-lysine(out) + L-arginine(in) = L-lysine(in) + L-arginine(out)</text>
        <dbReference type="Rhea" id="RHEA:70827"/>
        <dbReference type="ChEBI" id="CHEBI:32551"/>
        <dbReference type="ChEBI" id="CHEBI:32682"/>
    </reaction>
    <physiologicalReaction direction="left-to-right" evidence="10">
        <dbReference type="Rhea" id="RHEA:70828"/>
    </physiologicalReaction>
</comment>
<reference evidence="22" key="1">
    <citation type="submission" date="2012-12" db="EMBL/GenBank/DDBJ databases">
        <authorList>
            <person name="Hellsten U."/>
            <person name="Grimwood J."/>
            <person name="Chapman J.A."/>
            <person name="Shapiro H."/>
            <person name="Aerts A."/>
            <person name="Otillar R.P."/>
            <person name="Terry A.Y."/>
            <person name="Boore J.L."/>
            <person name="Simakov O."/>
            <person name="Marletaz F."/>
            <person name="Cho S.-J."/>
            <person name="Edsinger-Gonzales E."/>
            <person name="Havlak P."/>
            <person name="Kuo D.-H."/>
            <person name="Larsson T."/>
            <person name="Lv J."/>
            <person name="Arendt D."/>
            <person name="Savage R."/>
            <person name="Osoegawa K."/>
            <person name="de Jong P."/>
            <person name="Lindberg D.R."/>
            <person name="Seaver E.C."/>
            <person name="Weisblat D.A."/>
            <person name="Putnam N.H."/>
            <person name="Grigoriev I.V."/>
            <person name="Rokhsar D.S."/>
        </authorList>
    </citation>
    <scope>NUCLEOTIDE SEQUENCE</scope>
    <source>
        <strain evidence="22">I ESC-2004</strain>
    </source>
</reference>
<dbReference type="EMBL" id="AMQN01000810">
    <property type="status" value="NOT_ANNOTATED_CDS"/>
    <property type="molecule type" value="Genomic_DNA"/>
</dbReference>
<dbReference type="Gene3D" id="1.20.1740.10">
    <property type="entry name" value="Amino acid/polyamine transporter I"/>
    <property type="match status" value="1"/>
</dbReference>
<feature type="transmembrane region" description="Helical" evidence="19">
    <location>
        <begin position="429"/>
        <end position="448"/>
    </location>
</feature>
<dbReference type="GO" id="GO:0015179">
    <property type="term" value="F:L-amino acid transmembrane transporter activity"/>
    <property type="evidence" value="ECO:0007669"/>
    <property type="project" value="TreeGrafter"/>
</dbReference>
<keyword evidence="6 19" id="KW-0812">Transmembrane</keyword>
<evidence type="ECO:0000256" key="14">
    <source>
        <dbReference type="ARBA" id="ARBA00052732"/>
    </source>
</evidence>
<keyword evidence="3" id="KW-0813">Transport</keyword>
<comment type="catalytic activity">
    <reaction evidence="14">
        <text>L-leucine(out) + L-arginine(in) = L-leucine(in) + L-arginine(out)</text>
        <dbReference type="Rhea" id="RHEA:71059"/>
        <dbReference type="ChEBI" id="CHEBI:32682"/>
        <dbReference type="ChEBI" id="CHEBI:57427"/>
    </reaction>
    <physiologicalReaction direction="left-to-right" evidence="14">
        <dbReference type="Rhea" id="RHEA:71060"/>
    </physiologicalReaction>
</comment>
<feature type="transmembrane region" description="Helical" evidence="19">
    <location>
        <begin position="292"/>
        <end position="320"/>
    </location>
</feature>
<evidence type="ECO:0000256" key="12">
    <source>
        <dbReference type="ARBA" id="ARBA00051835"/>
    </source>
</evidence>
<feature type="transmembrane region" description="Helical" evidence="19">
    <location>
        <begin position="160"/>
        <end position="188"/>
    </location>
</feature>
<keyword evidence="5" id="KW-0597">Phosphoprotein</keyword>
<feature type="transmembrane region" description="Helical" evidence="19">
    <location>
        <begin position="87"/>
        <end position="105"/>
    </location>
</feature>
<dbReference type="AlphaFoldDB" id="R7V117"/>
<evidence type="ECO:0000256" key="11">
    <source>
        <dbReference type="ARBA" id="ARBA00051814"/>
    </source>
</evidence>
<dbReference type="FunFam" id="1.20.1740.10:FF:000015">
    <property type="entry name" value="B(0,+)-type amino acid transporter 1"/>
    <property type="match status" value="1"/>
</dbReference>
<dbReference type="PANTHER" id="PTHR11785">
    <property type="entry name" value="AMINO ACID TRANSPORTER"/>
    <property type="match status" value="1"/>
</dbReference>
<evidence type="ECO:0000256" key="9">
    <source>
        <dbReference type="ARBA" id="ARBA00023157"/>
    </source>
</evidence>
<comment type="subcellular location">
    <subcellularLocation>
        <location evidence="1">Apical cell membrane</location>
        <topology evidence="1">Multi-pass membrane protein</topology>
    </subcellularLocation>
</comment>
<dbReference type="EMBL" id="KB296161">
    <property type="protein sequence ID" value="ELU12167.1"/>
    <property type="molecule type" value="Genomic_DNA"/>
</dbReference>
<dbReference type="OrthoDB" id="5982228at2759"/>
<proteinExistence type="inferred from homology"/>
<dbReference type="PIRSF" id="PIRSF006060">
    <property type="entry name" value="AA_transporter"/>
    <property type="match status" value="1"/>
</dbReference>
<feature type="transmembrane region" description="Helical" evidence="19">
    <location>
        <begin position="340"/>
        <end position="359"/>
    </location>
</feature>
<dbReference type="PANTHER" id="PTHR11785:SF512">
    <property type="entry name" value="SOBREMESA, ISOFORM B"/>
    <property type="match status" value="1"/>
</dbReference>
<evidence type="ECO:0000313" key="21">
    <source>
        <dbReference type="EnsemblMetazoa" id="CapteP123368"/>
    </source>
</evidence>
<name>R7V117_CAPTE</name>
<feature type="transmembrane region" description="Helical" evidence="19">
    <location>
        <begin position="51"/>
        <end position="75"/>
    </location>
</feature>
<keyword evidence="9" id="KW-1015">Disulfide bond</keyword>
<evidence type="ECO:0000256" key="4">
    <source>
        <dbReference type="ARBA" id="ARBA00022475"/>
    </source>
</evidence>
<evidence type="ECO:0000313" key="20">
    <source>
        <dbReference type="EMBL" id="ELU12167.1"/>
    </source>
</evidence>
<reference evidence="21" key="3">
    <citation type="submission" date="2015-06" db="UniProtKB">
        <authorList>
            <consortium name="EnsemblMetazoa"/>
        </authorList>
    </citation>
    <scope>IDENTIFICATION</scope>
</reference>
<evidence type="ECO:0000256" key="15">
    <source>
        <dbReference type="ARBA" id="ARBA00074336"/>
    </source>
</evidence>
<gene>
    <name evidence="20" type="ORF">CAPTEDRAFT_123368</name>
</gene>
<evidence type="ECO:0000256" key="7">
    <source>
        <dbReference type="ARBA" id="ARBA00022989"/>
    </source>
</evidence>
<dbReference type="Proteomes" id="UP000014760">
    <property type="component" value="Unassembled WGS sequence"/>
</dbReference>
<feature type="transmembrane region" description="Helical" evidence="19">
    <location>
        <begin position="371"/>
        <end position="390"/>
    </location>
</feature>
<evidence type="ECO:0000256" key="2">
    <source>
        <dbReference type="ARBA" id="ARBA00009523"/>
    </source>
</evidence>
<reference evidence="20 22" key="2">
    <citation type="journal article" date="2013" name="Nature">
        <title>Insights into bilaterian evolution from three spiralian genomes.</title>
        <authorList>
            <person name="Simakov O."/>
            <person name="Marletaz F."/>
            <person name="Cho S.J."/>
            <person name="Edsinger-Gonzales E."/>
            <person name="Havlak P."/>
            <person name="Hellsten U."/>
            <person name="Kuo D.H."/>
            <person name="Larsson T."/>
            <person name="Lv J."/>
            <person name="Arendt D."/>
            <person name="Savage R."/>
            <person name="Osoegawa K."/>
            <person name="de Jong P."/>
            <person name="Grimwood J."/>
            <person name="Chapman J.A."/>
            <person name="Shapiro H."/>
            <person name="Aerts A."/>
            <person name="Otillar R.P."/>
            <person name="Terry A.Y."/>
            <person name="Boore J.L."/>
            <person name="Grigoriev I.V."/>
            <person name="Lindberg D.R."/>
            <person name="Seaver E.C."/>
            <person name="Weisblat D.A."/>
            <person name="Putnam N.H."/>
            <person name="Rokhsar D.S."/>
        </authorList>
    </citation>
    <scope>NUCLEOTIDE SEQUENCE</scope>
    <source>
        <strain evidence="20 22">I ESC-2004</strain>
    </source>
</reference>
<evidence type="ECO:0000256" key="5">
    <source>
        <dbReference type="ARBA" id="ARBA00022553"/>
    </source>
</evidence>
<keyword evidence="7 19" id="KW-1133">Transmembrane helix</keyword>
<dbReference type="EnsemblMetazoa" id="CapteT123368">
    <property type="protein sequence ID" value="CapteP123368"/>
    <property type="gene ID" value="CapteG123368"/>
</dbReference>
<evidence type="ECO:0000256" key="3">
    <source>
        <dbReference type="ARBA" id="ARBA00022448"/>
    </source>
</evidence>
<sequence>MEKDAISTSSETIGLKKRVGLVGGMSLIVGSIVGSGIFISPKGVLAGAGSVGLSLILWIVCGVISTLGALSYAELGTMITDAGGEYAYLYGAFGAVPAFLFSWMSMLVLRPAILAIIALTCAEYVMVPMFEDQCGVPPSDNIKLTCATVLSELTTNNADIPMIAIFSQVIFTAAKLIALCVIIIGGVVKIAQGNTQYLETGFEGTEDNPGRIAIGLYNGMWAYDGWNTLNFVTEELINPNVNLPRSIIVGMPVVIVLYLLVNISYFSVMSVGHVLDSPAVALTWAELVIPDVAWIMPVFVALSTFGAANGALFSSGRLTFAAARNGHMLESLSMVDVKNFTPIPSLVFVSILSILYTLPGQLGSLIDLFNFAVWFFYGGTAASLVYMRYFTKYKDFERPYKVPIIIPIIVVIVSVFLVLAPIIDEPQIEYLFIALFFVVGLVFYVPFVHYEKHPPFMSENIRLIMTFESF</sequence>
<evidence type="ECO:0000256" key="8">
    <source>
        <dbReference type="ARBA" id="ARBA00023136"/>
    </source>
</evidence>
<organism evidence="20">
    <name type="scientific">Capitella teleta</name>
    <name type="common">Polychaete worm</name>
    <dbReference type="NCBI Taxonomy" id="283909"/>
    <lineage>
        <taxon>Eukaryota</taxon>
        <taxon>Metazoa</taxon>
        <taxon>Spiralia</taxon>
        <taxon>Lophotrochozoa</taxon>
        <taxon>Annelida</taxon>
        <taxon>Polychaeta</taxon>
        <taxon>Sedentaria</taxon>
        <taxon>Scolecida</taxon>
        <taxon>Capitellidae</taxon>
        <taxon>Capitella</taxon>
    </lineage>
</organism>
<comment type="catalytic activity">
    <reaction evidence="12">
        <text>L-histidine(out) + L-arginine(in) = L-histidine(in) + L-arginine(out)</text>
        <dbReference type="Rhea" id="RHEA:71063"/>
        <dbReference type="ChEBI" id="CHEBI:32682"/>
        <dbReference type="ChEBI" id="CHEBI:57595"/>
    </reaction>
    <physiologicalReaction direction="left-to-right" evidence="12">
        <dbReference type="Rhea" id="RHEA:71064"/>
    </physiologicalReaction>
</comment>
<dbReference type="OMA" id="VTGINCW"/>
<feature type="transmembrane region" description="Helical" evidence="19">
    <location>
        <begin position="20"/>
        <end position="39"/>
    </location>
</feature>
<evidence type="ECO:0000256" key="19">
    <source>
        <dbReference type="SAM" id="Phobius"/>
    </source>
</evidence>
<comment type="catalytic activity">
    <reaction evidence="13">
        <text>L-cysteine(out) + L-arginine(in) = L-cysteine(in) + L-arginine(out)</text>
        <dbReference type="Rhea" id="RHEA:71071"/>
        <dbReference type="ChEBI" id="CHEBI:32682"/>
        <dbReference type="ChEBI" id="CHEBI:35235"/>
    </reaction>
    <physiologicalReaction direction="left-to-right" evidence="13">
        <dbReference type="Rhea" id="RHEA:71072"/>
    </physiologicalReaction>
</comment>
<feature type="transmembrane region" description="Helical" evidence="19">
    <location>
        <begin position="402"/>
        <end position="423"/>
    </location>
</feature>
<feature type="transmembrane region" description="Helical" evidence="19">
    <location>
        <begin position="247"/>
        <end position="272"/>
    </location>
</feature>
<protein>
    <recommendedName>
        <fullName evidence="15">b(0,+)-type amino acid transporter 1</fullName>
    </recommendedName>
    <alternativeName>
        <fullName evidence="16">Glycoprotein-associated amino acid transporter b0,+AT1</fullName>
    </alternativeName>
    <alternativeName>
        <fullName evidence="17">Solute carrier family 7 member 9</fullName>
    </alternativeName>
</protein>
<evidence type="ECO:0000256" key="17">
    <source>
        <dbReference type="ARBA" id="ARBA00083296"/>
    </source>
</evidence>
<dbReference type="Pfam" id="PF13520">
    <property type="entry name" value="AA_permease_2"/>
    <property type="match status" value="1"/>
</dbReference>
<evidence type="ECO:0000256" key="18">
    <source>
        <dbReference type="ARBA" id="ARBA00093193"/>
    </source>
</evidence>